<evidence type="ECO:0000259" key="3">
    <source>
        <dbReference type="Pfam" id="PF10119"/>
    </source>
</evidence>
<dbReference type="InterPro" id="IPR013217">
    <property type="entry name" value="Methyltransf_12"/>
</dbReference>
<gene>
    <name evidence="5" type="ORF">Thini_1084</name>
</gene>
<dbReference type="AlphaFoldDB" id="A0A656HFA0"/>
<accession>A0A656HFA0</accession>
<organism evidence="5 6">
    <name type="scientific">Thiothrix nivea (strain ATCC 35100 / DSM 5205 / JP2)</name>
    <dbReference type="NCBI Taxonomy" id="870187"/>
    <lineage>
        <taxon>Bacteria</taxon>
        <taxon>Pseudomonadati</taxon>
        <taxon>Pseudomonadota</taxon>
        <taxon>Gammaproteobacteria</taxon>
        <taxon>Thiotrichales</taxon>
        <taxon>Thiotrichaceae</taxon>
        <taxon>Thiothrix</taxon>
    </lineage>
</organism>
<dbReference type="InterPro" id="IPR050723">
    <property type="entry name" value="CFA/CMAS"/>
</dbReference>
<protein>
    <submittedName>
        <fullName evidence="5">Methyltransferase regulatory domain-containing protein</fullName>
    </submittedName>
</protein>
<name>A0A656HFA0_THINJ</name>
<dbReference type="GO" id="GO:0008168">
    <property type="term" value="F:methyltransferase activity"/>
    <property type="evidence" value="ECO:0007669"/>
    <property type="project" value="UniProtKB-KW"/>
</dbReference>
<keyword evidence="1" id="KW-0175">Coiled coil</keyword>
<dbReference type="EMBL" id="JH651384">
    <property type="protein sequence ID" value="EIJ33705.1"/>
    <property type="molecule type" value="Genomic_DNA"/>
</dbReference>
<keyword evidence="5" id="KW-0489">Methyltransferase</keyword>
<dbReference type="InterPro" id="IPR048976">
    <property type="entry name" value="WHD_PKMT"/>
</dbReference>
<reference evidence="6" key="1">
    <citation type="journal article" date="2011" name="Stand. Genomic Sci.">
        <title>Genome sequence of the filamentous, gliding Thiothrix nivea neotype strain (JP2(T)).</title>
        <authorList>
            <person name="Lapidus A."/>
            <person name="Nolan M."/>
            <person name="Lucas S."/>
            <person name="Glavina Del Rio T."/>
            <person name="Tice H."/>
            <person name="Cheng J.F."/>
            <person name="Tapia R."/>
            <person name="Han C."/>
            <person name="Goodwin L."/>
            <person name="Pitluck S."/>
            <person name="Liolios K."/>
            <person name="Pagani I."/>
            <person name="Ivanova N."/>
            <person name="Huntemann M."/>
            <person name="Mavromatis K."/>
            <person name="Mikhailova N."/>
            <person name="Pati A."/>
            <person name="Chen A."/>
            <person name="Palaniappan K."/>
            <person name="Land M."/>
            <person name="Brambilla E.M."/>
            <person name="Rohde M."/>
            <person name="Abt B."/>
            <person name="Verbarg S."/>
            <person name="Goker M."/>
            <person name="Bristow J."/>
            <person name="Eisen J.A."/>
            <person name="Markowitz V."/>
            <person name="Hugenholtz P."/>
            <person name="Kyrpides N.C."/>
            <person name="Klenk H.P."/>
            <person name="Woyke T."/>
        </authorList>
    </citation>
    <scope>NUCLEOTIDE SEQUENCE [LARGE SCALE GENOMIC DNA]</scope>
    <source>
        <strain evidence="6">ATCC 35100 / DSM 5205 / JP2</strain>
    </source>
</reference>
<dbReference type="InterPro" id="IPR029063">
    <property type="entry name" value="SAM-dependent_MTases_sf"/>
</dbReference>
<dbReference type="Pfam" id="PF10119">
    <property type="entry name" value="MethyTransf_Reg"/>
    <property type="match status" value="1"/>
</dbReference>
<dbReference type="InterPro" id="IPR018773">
    <property type="entry name" value="MeTrfase_reg_dom_prd"/>
</dbReference>
<dbReference type="Pfam" id="PF08242">
    <property type="entry name" value="Methyltransf_12"/>
    <property type="match status" value="1"/>
</dbReference>
<dbReference type="PANTHER" id="PTHR43667">
    <property type="entry name" value="CYCLOPROPANE-FATTY-ACYL-PHOSPHOLIPID SYNTHASE"/>
    <property type="match status" value="1"/>
</dbReference>
<evidence type="ECO:0000259" key="2">
    <source>
        <dbReference type="Pfam" id="PF08242"/>
    </source>
</evidence>
<dbReference type="SUPFAM" id="SSF53335">
    <property type="entry name" value="S-adenosyl-L-methionine-dependent methyltransferases"/>
    <property type="match status" value="1"/>
</dbReference>
<dbReference type="Gene3D" id="3.40.50.150">
    <property type="entry name" value="Vaccinia Virus protein VP39"/>
    <property type="match status" value="1"/>
</dbReference>
<keyword evidence="5" id="KW-0808">Transferase</keyword>
<evidence type="ECO:0000313" key="6">
    <source>
        <dbReference type="Proteomes" id="UP000005317"/>
    </source>
</evidence>
<feature type="coiled-coil region" evidence="1">
    <location>
        <begin position="195"/>
        <end position="229"/>
    </location>
</feature>
<dbReference type="PANTHER" id="PTHR43667:SF2">
    <property type="entry name" value="FATTY ACID C-METHYL TRANSFERASE"/>
    <property type="match status" value="1"/>
</dbReference>
<sequence>MGAGIVNFSLFATHPLHKHYCRKPATMADFYDELTYETNPFPETHPGNLEALGRLFGIPTVSAQQCRVLELGSATGGNIIPMAARLPGSEFVGIELSAAQVDIGQRIIRKLELPNIRLEVGDILNLEPAMIGQFDYIIAHGVYSWVPKAVREKILQLAGECLTLTGLAYISYNLLPGWRMRGSLRDLLLHATRRVDGAEAKYKAAIAALERLQQALQGAETDSQRYVQQEIAYLLRAHPSYLLHEYLAGENNAFLFSEFLADADRHGLQYVCETDLHTLFDTTLSPPAQAALADIDDPLQHEQWMDFVRMRAFRKSLLCRADLPLEREIDIDVFTTFFFSANLRLQGAENLDNTQASTFLTPDNSELSVTHPLSKAALLYLQAVHPYSPDFAELAAQAEQRVRQAGSNPYAGERHELVSELFSLYSYRAVYGHLHPCTGKPELPEYPRAVELARLQAREGWNSVASIRHQALSLDAFSSRLLQELDGTRTAPELTQYLLTEALAGRLEIPGGKQSQTSGKGLEKEISDNVKHLLNVFARHGLLAMVRLSI</sequence>
<keyword evidence="6" id="KW-1185">Reference proteome</keyword>
<dbReference type="Proteomes" id="UP000005317">
    <property type="component" value="Unassembled WGS sequence"/>
</dbReference>
<evidence type="ECO:0000313" key="5">
    <source>
        <dbReference type="EMBL" id="EIJ33705.1"/>
    </source>
</evidence>
<dbReference type="GO" id="GO:0032259">
    <property type="term" value="P:methylation"/>
    <property type="evidence" value="ECO:0007669"/>
    <property type="project" value="UniProtKB-KW"/>
</dbReference>
<feature type="domain" description="Methyltransferase type 12" evidence="2">
    <location>
        <begin position="69"/>
        <end position="163"/>
    </location>
</feature>
<feature type="domain" description="PKMT C-terminal winged helix" evidence="4">
    <location>
        <begin position="445"/>
        <end position="542"/>
    </location>
</feature>
<evidence type="ECO:0000259" key="4">
    <source>
        <dbReference type="Pfam" id="PF21782"/>
    </source>
</evidence>
<evidence type="ECO:0000256" key="1">
    <source>
        <dbReference type="SAM" id="Coils"/>
    </source>
</evidence>
<proteinExistence type="predicted"/>
<dbReference type="Pfam" id="PF21782">
    <property type="entry name" value="WHD_PKMT"/>
    <property type="match status" value="1"/>
</dbReference>
<dbReference type="CDD" id="cd02440">
    <property type="entry name" value="AdoMet_MTases"/>
    <property type="match status" value="1"/>
</dbReference>
<feature type="domain" description="Methyltransferase regulatory" evidence="3">
    <location>
        <begin position="239"/>
        <end position="320"/>
    </location>
</feature>